<evidence type="ECO:0000313" key="4">
    <source>
        <dbReference type="Proteomes" id="UP000279600"/>
    </source>
</evidence>
<dbReference type="RefSeq" id="WP_126445374.1">
    <property type="nucleotide sequence ID" value="NZ_CP034549.1"/>
</dbReference>
<dbReference type="OrthoDB" id="7172093at2"/>
<accession>A0A3S9MVP3</accession>
<dbReference type="InterPro" id="IPR000073">
    <property type="entry name" value="AB_hydrolase_1"/>
</dbReference>
<keyword evidence="4" id="KW-1185">Reference proteome</keyword>
<dbReference type="Pfam" id="PF00561">
    <property type="entry name" value="Abhydrolase_1"/>
    <property type="match status" value="1"/>
</dbReference>
<dbReference type="KEGG" id="noj:EJ995_02725"/>
<dbReference type="PANTHER" id="PTHR43798">
    <property type="entry name" value="MONOACYLGLYCEROL LIPASE"/>
    <property type="match status" value="1"/>
</dbReference>
<sequence length="282" mass="31176">MKTLLSLILLTFTAATITAQNADNAIKVSVTGSGEPILFLAGFATDGDAVWKDTVDKLSKTKECHVVNYAGFAGQDSIEFPWLPKVIESIQDYIENKNLKNLTLIGHSLGGTISMRLATNKEFDIKQLILVDALPATGALMMPNFDPELMKYDSAYNQQMLEMDDGVFASTITGMATNMTTSDAGKSDLIKWMQTTDRKTFVYGYTDYLKLDARPYLSEIKTPVTIIAATMPYGEAAVKSTIKSQFDNLSEYDLVLAADSAHFIMMDQPEWFLLQIVELVSK</sequence>
<dbReference type="EMBL" id="CP034549">
    <property type="protein sequence ID" value="AZQ43199.1"/>
    <property type="molecule type" value="Genomic_DNA"/>
</dbReference>
<feature type="domain" description="AB hydrolase-1" evidence="2">
    <location>
        <begin position="36"/>
        <end position="159"/>
    </location>
</feature>
<gene>
    <name evidence="3" type="ORF">EJ995_02725</name>
</gene>
<keyword evidence="1" id="KW-0732">Signal</keyword>
<dbReference type="AlphaFoldDB" id="A0A3S9MVP3"/>
<dbReference type="InterPro" id="IPR050266">
    <property type="entry name" value="AB_hydrolase_sf"/>
</dbReference>
<evidence type="ECO:0000313" key="3">
    <source>
        <dbReference type="EMBL" id="AZQ43199.1"/>
    </source>
</evidence>
<keyword evidence="3" id="KW-0378">Hydrolase</keyword>
<dbReference type="InterPro" id="IPR029058">
    <property type="entry name" value="AB_hydrolase_fold"/>
</dbReference>
<dbReference type="GO" id="GO:0016787">
    <property type="term" value="F:hydrolase activity"/>
    <property type="evidence" value="ECO:0007669"/>
    <property type="project" value="UniProtKB-KW"/>
</dbReference>
<name>A0A3S9MVP3_9FLAO</name>
<reference evidence="3 4" key="1">
    <citation type="submission" date="2018-12" db="EMBL/GenBank/DDBJ databases">
        <title>Complete genome of Nonlabens sp. MJ115.</title>
        <authorList>
            <person name="Choi H.S."/>
            <person name="Jung J."/>
        </authorList>
    </citation>
    <scope>NUCLEOTIDE SEQUENCE [LARGE SCALE GENOMIC DNA]</scope>
    <source>
        <strain evidence="3 4">MJ115</strain>
    </source>
</reference>
<evidence type="ECO:0000256" key="1">
    <source>
        <dbReference type="SAM" id="SignalP"/>
    </source>
</evidence>
<proteinExistence type="predicted"/>
<organism evidence="3 4">
    <name type="scientific">Nonlabens ponticola</name>
    <dbReference type="NCBI Taxonomy" id="2496866"/>
    <lineage>
        <taxon>Bacteria</taxon>
        <taxon>Pseudomonadati</taxon>
        <taxon>Bacteroidota</taxon>
        <taxon>Flavobacteriia</taxon>
        <taxon>Flavobacteriales</taxon>
        <taxon>Flavobacteriaceae</taxon>
        <taxon>Nonlabens</taxon>
    </lineage>
</organism>
<dbReference type="SUPFAM" id="SSF53474">
    <property type="entry name" value="alpha/beta-Hydrolases"/>
    <property type="match status" value="1"/>
</dbReference>
<feature type="signal peptide" evidence="1">
    <location>
        <begin position="1"/>
        <end position="21"/>
    </location>
</feature>
<dbReference type="Proteomes" id="UP000279600">
    <property type="component" value="Chromosome"/>
</dbReference>
<evidence type="ECO:0000259" key="2">
    <source>
        <dbReference type="Pfam" id="PF00561"/>
    </source>
</evidence>
<protein>
    <submittedName>
        <fullName evidence="3">Alpha/beta hydrolase</fullName>
    </submittedName>
</protein>
<dbReference type="Gene3D" id="3.40.50.1820">
    <property type="entry name" value="alpha/beta hydrolase"/>
    <property type="match status" value="1"/>
</dbReference>
<feature type="chain" id="PRO_5019005447" evidence="1">
    <location>
        <begin position="22"/>
        <end position="282"/>
    </location>
</feature>